<evidence type="ECO:0000313" key="1">
    <source>
        <dbReference type="EMBL" id="QHR89845.1"/>
    </source>
</evidence>
<proteinExistence type="predicted"/>
<dbReference type="AlphaFoldDB" id="A0A6B9XUC0"/>
<organism evidence="1">
    <name type="scientific">Picea sitchensis</name>
    <name type="common">Sitka spruce</name>
    <name type="synonym">Pinus sitchensis</name>
    <dbReference type="NCBI Taxonomy" id="3332"/>
    <lineage>
        <taxon>Eukaryota</taxon>
        <taxon>Viridiplantae</taxon>
        <taxon>Streptophyta</taxon>
        <taxon>Embryophyta</taxon>
        <taxon>Tracheophyta</taxon>
        <taxon>Spermatophyta</taxon>
        <taxon>Pinopsida</taxon>
        <taxon>Pinidae</taxon>
        <taxon>Conifers I</taxon>
        <taxon>Pinales</taxon>
        <taxon>Pinaceae</taxon>
        <taxon>Picea</taxon>
    </lineage>
</organism>
<reference evidence="1" key="1">
    <citation type="submission" date="2019-03" db="EMBL/GenBank/DDBJ databases">
        <title>Largest Complete Mitochondrial Genome of a Gymnosperm, Sitka Spruce (Picea sitchensis), Indicates Complex Physical Structure.</title>
        <authorList>
            <person name="Jackman S.D."/>
            <person name="Coombe L."/>
            <person name="Warren R."/>
            <person name="Kirk H."/>
            <person name="Trinh E."/>
            <person name="McLeod T."/>
            <person name="Pleasance S."/>
            <person name="Pandoh P."/>
            <person name="Zhao Y."/>
            <person name="Coope R."/>
            <person name="Bousquet J."/>
            <person name="Bohlmann J.C."/>
            <person name="Jones S.J.M."/>
            <person name="Birol I."/>
        </authorList>
    </citation>
    <scope>NUCLEOTIDE SEQUENCE</scope>
    <source>
        <strain evidence="1">Q903</strain>
    </source>
</reference>
<gene>
    <name evidence="1" type="primary">orf03890</name>
    <name evidence="1" type="ORF">Q903MT_gene3867</name>
</gene>
<geneLocation type="mitochondrion" evidence="1"/>
<accession>A0A6B9XUC0</accession>
<sequence length="61" mass="6723">MPRGGSNRIVEPVNKSMGNEILRLDGELVCLGSPADDYSHGIIGEYPRVSQWNRARGKPVE</sequence>
<dbReference type="EMBL" id="MK697699">
    <property type="protein sequence ID" value="QHR89845.1"/>
    <property type="molecule type" value="Genomic_DNA"/>
</dbReference>
<name>A0A6B9XUC0_PICSI</name>
<protein>
    <submittedName>
        <fullName evidence="1">Uncharacterized protein</fullName>
    </submittedName>
</protein>
<keyword evidence="1" id="KW-0496">Mitochondrion</keyword>